<keyword evidence="3" id="KW-0808">Transferase</keyword>
<dbReference type="AlphaFoldDB" id="A0A6N7EHI3"/>
<gene>
    <name evidence="3" type="ORF">GB881_05910</name>
</gene>
<dbReference type="InterPro" id="IPR029044">
    <property type="entry name" value="Nucleotide-diphossugar_trans"/>
</dbReference>
<evidence type="ECO:0000313" key="3">
    <source>
        <dbReference type="EMBL" id="MPV36593.1"/>
    </source>
</evidence>
<proteinExistence type="predicted"/>
<dbReference type="Gene3D" id="3.90.550.10">
    <property type="entry name" value="Spore Coat Polysaccharide Biosynthesis Protein SpsA, Chain A"/>
    <property type="match status" value="1"/>
</dbReference>
<dbReference type="Proteomes" id="UP000437709">
    <property type="component" value="Unassembled WGS sequence"/>
</dbReference>
<dbReference type="PANTHER" id="PTHR43685">
    <property type="entry name" value="GLYCOSYLTRANSFERASE"/>
    <property type="match status" value="1"/>
</dbReference>
<dbReference type="OrthoDB" id="3177103at2"/>
<dbReference type="GO" id="GO:0016740">
    <property type="term" value="F:transferase activity"/>
    <property type="evidence" value="ECO:0007669"/>
    <property type="project" value="UniProtKB-KW"/>
</dbReference>
<dbReference type="InterPro" id="IPR001173">
    <property type="entry name" value="Glyco_trans_2-like"/>
</dbReference>
<reference evidence="3 4" key="1">
    <citation type="submission" date="2019-10" db="EMBL/GenBank/DDBJ databases">
        <title>Georgenia wutianyii sp. nov. and Georgenia yuyongxinii sp. nov. isolated from plateau pika (Ochotona curzoniae) in the Qinghai-Tibet plateau of China.</title>
        <authorList>
            <person name="Tian Z."/>
        </authorList>
    </citation>
    <scope>NUCLEOTIDE SEQUENCE [LARGE SCALE GENOMIC DNA]</scope>
    <source>
        <strain evidence="3 4">JCM 19765</strain>
    </source>
</reference>
<dbReference type="RefSeq" id="WP_152196634.1">
    <property type="nucleotide sequence ID" value="NZ_VUKD01000007.1"/>
</dbReference>
<keyword evidence="4" id="KW-1185">Reference proteome</keyword>
<dbReference type="Pfam" id="PF00535">
    <property type="entry name" value="Glycos_transf_2"/>
    <property type="match status" value="1"/>
</dbReference>
<dbReference type="InterPro" id="IPR050834">
    <property type="entry name" value="Glycosyltransf_2"/>
</dbReference>
<dbReference type="EMBL" id="WHPC01000014">
    <property type="protein sequence ID" value="MPV36593.1"/>
    <property type="molecule type" value="Genomic_DNA"/>
</dbReference>
<dbReference type="PANTHER" id="PTHR43685:SF2">
    <property type="entry name" value="GLYCOSYLTRANSFERASE 2-LIKE DOMAIN-CONTAINING PROTEIN"/>
    <property type="match status" value="1"/>
</dbReference>
<feature type="region of interest" description="Disordered" evidence="1">
    <location>
        <begin position="290"/>
        <end position="310"/>
    </location>
</feature>
<sequence>MASPRVTIGLPVYNGENYLEAAIESVLVQDFEDFELLLADNGSTDRTAEICRSAAARDSRVRIHRSEVNHGAAWNYNRLVDLARGEYFKWAAHDDVIKPAFLRRCVEVLDEDAGVSLAYTRAVDIDEMGAVVYAHRLPGYATQSEPSARASSVLREPSPCMESFGLTRRRQLLRTSLIGPYTGSDRTLFLELSLLGRFYEVPEVLFQHRQHGGRSVRQYADPRARNIWFDPAWEGRRSAPRWRLLREYGRVALTGPASAGERLRTLVPVTRWAVTNRRALVREAGAQLLLRKTADPPRTQTPAPGTRSTS</sequence>
<name>A0A6N7EHI3_9MICO</name>
<evidence type="ECO:0000313" key="4">
    <source>
        <dbReference type="Proteomes" id="UP000437709"/>
    </source>
</evidence>
<dbReference type="SUPFAM" id="SSF53448">
    <property type="entry name" value="Nucleotide-diphospho-sugar transferases"/>
    <property type="match status" value="1"/>
</dbReference>
<feature type="compositionally biased region" description="Polar residues" evidence="1">
    <location>
        <begin position="298"/>
        <end position="310"/>
    </location>
</feature>
<protein>
    <submittedName>
        <fullName evidence="3">Glycosyltransferase</fullName>
    </submittedName>
</protein>
<accession>A0A6N7EHI3</accession>
<dbReference type="CDD" id="cd00761">
    <property type="entry name" value="Glyco_tranf_GTA_type"/>
    <property type="match status" value="1"/>
</dbReference>
<evidence type="ECO:0000259" key="2">
    <source>
        <dbReference type="Pfam" id="PF00535"/>
    </source>
</evidence>
<feature type="domain" description="Glycosyltransferase 2-like" evidence="2">
    <location>
        <begin position="8"/>
        <end position="123"/>
    </location>
</feature>
<organism evidence="3 4">
    <name type="scientific">Georgenia subflava</name>
    <dbReference type="NCBI Taxonomy" id="1622177"/>
    <lineage>
        <taxon>Bacteria</taxon>
        <taxon>Bacillati</taxon>
        <taxon>Actinomycetota</taxon>
        <taxon>Actinomycetes</taxon>
        <taxon>Micrococcales</taxon>
        <taxon>Bogoriellaceae</taxon>
        <taxon>Georgenia</taxon>
    </lineage>
</organism>
<evidence type="ECO:0000256" key="1">
    <source>
        <dbReference type="SAM" id="MobiDB-lite"/>
    </source>
</evidence>
<comment type="caution">
    <text evidence="3">The sequence shown here is derived from an EMBL/GenBank/DDBJ whole genome shotgun (WGS) entry which is preliminary data.</text>
</comment>